<dbReference type="SUPFAM" id="SSF56436">
    <property type="entry name" value="C-type lectin-like"/>
    <property type="match status" value="1"/>
</dbReference>
<feature type="chain" id="PRO_5020820501" evidence="3">
    <location>
        <begin position="20"/>
        <end position="232"/>
    </location>
</feature>
<feature type="signal peptide" evidence="3">
    <location>
        <begin position="1"/>
        <end position="19"/>
    </location>
</feature>
<dbReference type="SMART" id="SM00211">
    <property type="entry name" value="TY"/>
    <property type="match status" value="1"/>
</dbReference>
<feature type="domain" description="Thyroglobulin type-1" evidence="5">
    <location>
        <begin position="33"/>
        <end position="97"/>
    </location>
</feature>
<dbReference type="CDD" id="cd00191">
    <property type="entry name" value="TY"/>
    <property type="match status" value="1"/>
</dbReference>
<dbReference type="Pfam" id="PF00086">
    <property type="entry name" value="Thyroglobulin_1"/>
    <property type="match status" value="1"/>
</dbReference>
<feature type="domain" description="C-type lectin" evidence="4">
    <location>
        <begin position="110"/>
        <end position="229"/>
    </location>
</feature>
<keyword evidence="3" id="KW-0732">Signal</keyword>
<evidence type="ECO:0000256" key="2">
    <source>
        <dbReference type="PROSITE-ProRule" id="PRU00500"/>
    </source>
</evidence>
<organism evidence="6 7">
    <name type="scientific">Collichthys lucidus</name>
    <name type="common">Big head croaker</name>
    <name type="synonym">Sciaena lucida</name>
    <dbReference type="NCBI Taxonomy" id="240159"/>
    <lineage>
        <taxon>Eukaryota</taxon>
        <taxon>Metazoa</taxon>
        <taxon>Chordata</taxon>
        <taxon>Craniata</taxon>
        <taxon>Vertebrata</taxon>
        <taxon>Euteleostomi</taxon>
        <taxon>Actinopterygii</taxon>
        <taxon>Neopterygii</taxon>
        <taxon>Teleostei</taxon>
        <taxon>Neoteleostei</taxon>
        <taxon>Acanthomorphata</taxon>
        <taxon>Eupercaria</taxon>
        <taxon>Sciaenidae</taxon>
        <taxon>Collichthys</taxon>
    </lineage>
</organism>
<dbReference type="PROSITE" id="PS00484">
    <property type="entry name" value="THYROGLOBULIN_1_1"/>
    <property type="match status" value="1"/>
</dbReference>
<dbReference type="InterPro" id="IPR000716">
    <property type="entry name" value="Thyroglobulin_1"/>
</dbReference>
<evidence type="ECO:0000313" key="7">
    <source>
        <dbReference type="Proteomes" id="UP000298787"/>
    </source>
</evidence>
<dbReference type="CDD" id="cd00037">
    <property type="entry name" value="CLECT"/>
    <property type="match status" value="1"/>
</dbReference>
<dbReference type="InterPro" id="IPR016186">
    <property type="entry name" value="C-type_lectin-like/link_sf"/>
</dbReference>
<dbReference type="AlphaFoldDB" id="A0A4V6ATS5"/>
<evidence type="ECO:0000313" key="6">
    <source>
        <dbReference type="EMBL" id="TKS93382.1"/>
    </source>
</evidence>
<dbReference type="Proteomes" id="UP000298787">
    <property type="component" value="Chromosome 24"/>
</dbReference>
<evidence type="ECO:0000256" key="1">
    <source>
        <dbReference type="ARBA" id="ARBA00023157"/>
    </source>
</evidence>
<evidence type="ECO:0000259" key="4">
    <source>
        <dbReference type="PROSITE" id="PS50041"/>
    </source>
</evidence>
<keyword evidence="6" id="KW-0430">Lectin</keyword>
<evidence type="ECO:0000256" key="3">
    <source>
        <dbReference type="SAM" id="SignalP"/>
    </source>
</evidence>
<dbReference type="InterPro" id="IPR016187">
    <property type="entry name" value="CTDL_fold"/>
</dbReference>
<dbReference type="SUPFAM" id="SSF57610">
    <property type="entry name" value="Thyroglobulin type-1 domain"/>
    <property type="match status" value="1"/>
</dbReference>
<comment type="caution">
    <text evidence="2">Lacks conserved residue(s) required for the propagation of feature annotation.</text>
</comment>
<evidence type="ECO:0000259" key="5">
    <source>
        <dbReference type="PROSITE" id="PS51162"/>
    </source>
</evidence>
<dbReference type="InterPro" id="IPR001304">
    <property type="entry name" value="C-type_lectin-like"/>
</dbReference>
<accession>A0A4V6ATS5</accession>
<dbReference type="Pfam" id="PF00059">
    <property type="entry name" value="Lectin_C"/>
    <property type="match status" value="1"/>
</dbReference>
<dbReference type="PROSITE" id="PS50041">
    <property type="entry name" value="C_TYPE_LECTIN_2"/>
    <property type="match status" value="1"/>
</dbReference>
<sequence length="232" mass="26672">MKLLSISLALCAVLTLSRASPINSTIPTISRQMGLCEYINQHTIHQIGMFVPQCDMNGNFLPQQCSGSTGFCWCVNILTGQEIMNTRTPPGVTPVNCEGEFNCPFGWSHFAGRCFIFYDTPKSWIEAEAFCLFEEANLASIHSYEENRFIQALTRIETTFPETWIGGQDAVHSSFWMWSDGSKFYFENWFKDYISLLKDDDHHCLRMNYGYNWKWFPDACTETHPFVCSKRA</sequence>
<dbReference type="EMBL" id="CM014101">
    <property type="protein sequence ID" value="TKS93382.1"/>
    <property type="molecule type" value="Genomic_DNA"/>
</dbReference>
<gene>
    <name evidence="6" type="ORF">D9C73_026630</name>
</gene>
<dbReference type="Gene3D" id="4.10.800.10">
    <property type="entry name" value="Thyroglobulin type-1"/>
    <property type="match status" value="1"/>
</dbReference>
<dbReference type="Gene3D" id="3.10.100.10">
    <property type="entry name" value="Mannose-Binding Protein A, subunit A"/>
    <property type="match status" value="1"/>
</dbReference>
<dbReference type="GO" id="GO:0030246">
    <property type="term" value="F:carbohydrate binding"/>
    <property type="evidence" value="ECO:0007669"/>
    <property type="project" value="UniProtKB-KW"/>
</dbReference>
<feature type="disulfide bond" evidence="2">
    <location>
        <begin position="65"/>
        <end position="72"/>
    </location>
</feature>
<dbReference type="SMART" id="SM00034">
    <property type="entry name" value="CLECT"/>
    <property type="match status" value="1"/>
</dbReference>
<dbReference type="PANTHER" id="PTHR22803">
    <property type="entry name" value="MANNOSE, PHOSPHOLIPASE, LECTIN RECEPTOR RELATED"/>
    <property type="match status" value="1"/>
</dbReference>
<reference evidence="6 7" key="1">
    <citation type="submission" date="2019-01" db="EMBL/GenBank/DDBJ databases">
        <title>Genome Assembly of Collichthys lucidus.</title>
        <authorList>
            <person name="Cai M."/>
            <person name="Xiao S."/>
        </authorList>
    </citation>
    <scope>NUCLEOTIDE SEQUENCE [LARGE SCALE GENOMIC DNA]</scope>
    <source>
        <strain evidence="6">JT15FE1705JMU</strain>
        <tissue evidence="6">Muscle</tissue>
    </source>
</reference>
<keyword evidence="1 2" id="KW-1015">Disulfide bond</keyword>
<dbReference type="STRING" id="240159.A0A4V6ATS5"/>
<dbReference type="InterPro" id="IPR050111">
    <property type="entry name" value="C-type_lectin/snaclec_domain"/>
</dbReference>
<keyword evidence="7" id="KW-1185">Reference proteome</keyword>
<proteinExistence type="predicted"/>
<dbReference type="PROSITE" id="PS51162">
    <property type="entry name" value="THYROGLOBULIN_1_2"/>
    <property type="match status" value="1"/>
</dbReference>
<name>A0A4V6ATS5_COLLU</name>
<dbReference type="InterPro" id="IPR036857">
    <property type="entry name" value="Thyroglobulin_1_sf"/>
</dbReference>
<protein>
    <submittedName>
        <fullName evidence="6">Galactose-specific lectin nattectin</fullName>
    </submittedName>
</protein>